<organism evidence="2 3">
    <name type="scientific">Arsenicibacter rosenii</name>
    <dbReference type="NCBI Taxonomy" id="1750698"/>
    <lineage>
        <taxon>Bacteria</taxon>
        <taxon>Pseudomonadati</taxon>
        <taxon>Bacteroidota</taxon>
        <taxon>Cytophagia</taxon>
        <taxon>Cytophagales</taxon>
        <taxon>Spirosomataceae</taxon>
        <taxon>Arsenicibacter</taxon>
    </lineage>
</organism>
<dbReference type="RefSeq" id="WP_071506533.1">
    <property type="nucleotide sequence ID" value="NZ_MORL01000033.1"/>
</dbReference>
<protein>
    <submittedName>
        <fullName evidence="2">Uncharacterized protein</fullName>
    </submittedName>
</protein>
<dbReference type="Proteomes" id="UP000181790">
    <property type="component" value="Unassembled WGS sequence"/>
</dbReference>
<keyword evidence="3" id="KW-1185">Reference proteome</keyword>
<comment type="caution">
    <text evidence="2">The sequence shown here is derived from an EMBL/GenBank/DDBJ whole genome shotgun (WGS) entry which is preliminary data.</text>
</comment>
<evidence type="ECO:0000313" key="3">
    <source>
        <dbReference type="Proteomes" id="UP000181790"/>
    </source>
</evidence>
<feature type="region of interest" description="Disordered" evidence="1">
    <location>
        <begin position="1"/>
        <end position="22"/>
    </location>
</feature>
<gene>
    <name evidence="2" type="ORF">BLX24_27920</name>
</gene>
<accession>A0A1S2VCD3</accession>
<sequence length="80" mass="8420">MKKEKEELTESAVEAQQPYTTKITSVDEGNGVVLAETNAPDGTGFTVSVNGRLTDGAAEGGQIWFFTGSPIEPFSAVALK</sequence>
<dbReference type="EMBL" id="MORL01000033">
    <property type="protein sequence ID" value="OIN55886.1"/>
    <property type="molecule type" value="Genomic_DNA"/>
</dbReference>
<dbReference type="AlphaFoldDB" id="A0A1S2VCD3"/>
<evidence type="ECO:0000256" key="1">
    <source>
        <dbReference type="SAM" id="MobiDB-lite"/>
    </source>
</evidence>
<reference evidence="2 3" key="1">
    <citation type="submission" date="2016-10" db="EMBL/GenBank/DDBJ databases">
        <title>Arsenicibacter rosenii gen. nov., sp. nov., an efficient arsenic-methylating bacterium isolated from an arsenic-contaminated paddy soil.</title>
        <authorList>
            <person name="Huang K."/>
        </authorList>
    </citation>
    <scope>NUCLEOTIDE SEQUENCE [LARGE SCALE GENOMIC DNA]</scope>
    <source>
        <strain evidence="2 3">SM-1</strain>
    </source>
</reference>
<proteinExistence type="predicted"/>
<name>A0A1S2VCD3_9BACT</name>
<evidence type="ECO:0000313" key="2">
    <source>
        <dbReference type="EMBL" id="OIN55886.1"/>
    </source>
</evidence>